<gene>
    <name evidence="2" type="ORF">K466DRAFT_564418</name>
</gene>
<dbReference type="PANTHER" id="PTHR11735:SF6">
    <property type="entry name" value="TRNA N6-ADENOSINE THREONYLCARBAMOYLTRANSFERASE, MITOCHONDRIAL"/>
    <property type="match status" value="1"/>
</dbReference>
<sequence length="204" mass="22996">MRGRLAFSYTGLHSTVERFLDARRGEIDERTKLGVARSFQKAAVGQLEDKLVLGMRECAQKGISVRHLVVSGGVASNSFLRERLRACLDAESPDERVELVFPPPHLCTDNAAMIAWAAMDRFLTGDTDEYSIESRPKWSLEELEGQGELRQGRLGLEMTGVANRDMLEYATLRVGIKPTSYNHAKLRLRDGFWLLIQLQQLKCT</sequence>
<keyword evidence="3" id="KW-1185">Reference proteome</keyword>
<dbReference type="AlphaFoldDB" id="A0A5C3PJE7"/>
<reference evidence="2 3" key="1">
    <citation type="journal article" date="2019" name="Nat. Ecol. Evol.">
        <title>Megaphylogeny resolves global patterns of mushroom evolution.</title>
        <authorList>
            <person name="Varga T."/>
            <person name="Krizsan K."/>
            <person name="Foldi C."/>
            <person name="Dima B."/>
            <person name="Sanchez-Garcia M."/>
            <person name="Sanchez-Ramirez S."/>
            <person name="Szollosi G.J."/>
            <person name="Szarkandi J.G."/>
            <person name="Papp V."/>
            <person name="Albert L."/>
            <person name="Andreopoulos W."/>
            <person name="Angelini C."/>
            <person name="Antonin V."/>
            <person name="Barry K.W."/>
            <person name="Bougher N.L."/>
            <person name="Buchanan P."/>
            <person name="Buyck B."/>
            <person name="Bense V."/>
            <person name="Catcheside P."/>
            <person name="Chovatia M."/>
            <person name="Cooper J."/>
            <person name="Damon W."/>
            <person name="Desjardin D."/>
            <person name="Finy P."/>
            <person name="Geml J."/>
            <person name="Haridas S."/>
            <person name="Hughes K."/>
            <person name="Justo A."/>
            <person name="Karasinski D."/>
            <person name="Kautmanova I."/>
            <person name="Kiss B."/>
            <person name="Kocsube S."/>
            <person name="Kotiranta H."/>
            <person name="LaButti K.M."/>
            <person name="Lechner B.E."/>
            <person name="Liimatainen K."/>
            <person name="Lipzen A."/>
            <person name="Lukacs Z."/>
            <person name="Mihaltcheva S."/>
            <person name="Morgado L.N."/>
            <person name="Niskanen T."/>
            <person name="Noordeloos M.E."/>
            <person name="Ohm R.A."/>
            <person name="Ortiz-Santana B."/>
            <person name="Ovrebo C."/>
            <person name="Racz N."/>
            <person name="Riley R."/>
            <person name="Savchenko A."/>
            <person name="Shiryaev A."/>
            <person name="Soop K."/>
            <person name="Spirin V."/>
            <person name="Szebenyi C."/>
            <person name="Tomsovsky M."/>
            <person name="Tulloss R.E."/>
            <person name="Uehling J."/>
            <person name="Grigoriev I.V."/>
            <person name="Vagvolgyi C."/>
            <person name="Papp T."/>
            <person name="Martin F.M."/>
            <person name="Miettinen O."/>
            <person name="Hibbett D.S."/>
            <person name="Nagy L.G."/>
        </authorList>
    </citation>
    <scope>NUCLEOTIDE SEQUENCE [LARGE SCALE GENOMIC DNA]</scope>
    <source>
        <strain evidence="2 3">HHB13444</strain>
    </source>
</reference>
<evidence type="ECO:0000259" key="1">
    <source>
        <dbReference type="Pfam" id="PF00814"/>
    </source>
</evidence>
<dbReference type="InParanoid" id="A0A5C3PJE7"/>
<organism evidence="2 3">
    <name type="scientific">Polyporus arcularius HHB13444</name>
    <dbReference type="NCBI Taxonomy" id="1314778"/>
    <lineage>
        <taxon>Eukaryota</taxon>
        <taxon>Fungi</taxon>
        <taxon>Dikarya</taxon>
        <taxon>Basidiomycota</taxon>
        <taxon>Agaricomycotina</taxon>
        <taxon>Agaricomycetes</taxon>
        <taxon>Polyporales</taxon>
        <taxon>Polyporaceae</taxon>
        <taxon>Polyporus</taxon>
    </lineage>
</organism>
<dbReference type="Proteomes" id="UP000308197">
    <property type="component" value="Unassembled WGS sequence"/>
</dbReference>
<dbReference type="InterPro" id="IPR000905">
    <property type="entry name" value="Gcp-like_dom"/>
</dbReference>
<dbReference type="GO" id="GO:0005739">
    <property type="term" value="C:mitochondrion"/>
    <property type="evidence" value="ECO:0007669"/>
    <property type="project" value="TreeGrafter"/>
</dbReference>
<dbReference type="GO" id="GO:0072670">
    <property type="term" value="P:mitochondrial tRNA threonylcarbamoyladenosine modification"/>
    <property type="evidence" value="ECO:0007669"/>
    <property type="project" value="TreeGrafter"/>
</dbReference>
<proteinExistence type="predicted"/>
<evidence type="ECO:0000313" key="2">
    <source>
        <dbReference type="EMBL" id="TFK89019.1"/>
    </source>
</evidence>
<dbReference type="EMBL" id="ML211091">
    <property type="protein sequence ID" value="TFK89019.1"/>
    <property type="molecule type" value="Genomic_DNA"/>
</dbReference>
<evidence type="ECO:0000313" key="3">
    <source>
        <dbReference type="Proteomes" id="UP000308197"/>
    </source>
</evidence>
<dbReference type="SUPFAM" id="SSF53067">
    <property type="entry name" value="Actin-like ATPase domain"/>
    <property type="match status" value="1"/>
</dbReference>
<protein>
    <recommendedName>
        <fullName evidence="1">Gcp-like domain-containing protein</fullName>
    </recommendedName>
</protein>
<accession>A0A5C3PJE7</accession>
<dbReference type="Pfam" id="PF00814">
    <property type="entry name" value="TsaD"/>
    <property type="match status" value="1"/>
</dbReference>
<dbReference type="PANTHER" id="PTHR11735">
    <property type="entry name" value="TRNA N6-ADENOSINE THREONYLCARBAMOYLTRANSFERASE"/>
    <property type="match status" value="1"/>
</dbReference>
<dbReference type="InterPro" id="IPR043129">
    <property type="entry name" value="ATPase_NBD"/>
</dbReference>
<dbReference type="STRING" id="1314778.A0A5C3PJE7"/>
<name>A0A5C3PJE7_9APHY</name>
<dbReference type="Gene3D" id="3.30.420.40">
    <property type="match status" value="1"/>
</dbReference>
<feature type="domain" description="Gcp-like" evidence="1">
    <location>
        <begin position="6"/>
        <end position="116"/>
    </location>
</feature>